<feature type="compositionally biased region" description="Basic and acidic residues" evidence="1">
    <location>
        <begin position="1"/>
        <end position="14"/>
    </location>
</feature>
<evidence type="ECO:0000313" key="3">
    <source>
        <dbReference type="Proteomes" id="UP000294299"/>
    </source>
</evidence>
<name>A0A484I7S3_9ARCH</name>
<dbReference type="EMBL" id="LR216287">
    <property type="protein sequence ID" value="VFJ13799.1"/>
    <property type="molecule type" value="Genomic_DNA"/>
</dbReference>
<proteinExistence type="predicted"/>
<sequence length="106" mass="11837">MDRGVTDGGEDKEAGPVLPPVEIKPFIPRLPADPPPVLILPPLLPEGRVDEVDFSFLPLVEKFLSIADLSSRITRQDKKFRAEDDIRNSPILEKYSLLSIFPCLNN</sequence>
<protein>
    <submittedName>
        <fullName evidence="2">Uncharacterized protein</fullName>
    </submittedName>
</protein>
<feature type="region of interest" description="Disordered" evidence="1">
    <location>
        <begin position="1"/>
        <end position="20"/>
    </location>
</feature>
<organism evidence="2 3">
    <name type="scientific">Candidatus Nitrosocosmicus franklandianus</name>
    <dbReference type="NCBI Taxonomy" id="1798806"/>
    <lineage>
        <taxon>Archaea</taxon>
        <taxon>Nitrososphaerota</taxon>
        <taxon>Nitrososphaeria</taxon>
        <taxon>Nitrososphaerales</taxon>
        <taxon>Nitrososphaeraceae</taxon>
        <taxon>Candidatus Nitrosocosmicus</taxon>
    </lineage>
</organism>
<accession>A0A484I7S3</accession>
<evidence type="ECO:0000313" key="2">
    <source>
        <dbReference type="EMBL" id="VFJ13799.1"/>
    </source>
</evidence>
<dbReference type="KEGG" id="nfn:NFRAN_1477"/>
<gene>
    <name evidence="2" type="ORF">NFRAN_1477</name>
</gene>
<dbReference type="Proteomes" id="UP000294299">
    <property type="component" value="Chromosome NFRAN"/>
</dbReference>
<keyword evidence="3" id="KW-1185">Reference proteome</keyword>
<dbReference type="AlphaFoldDB" id="A0A484I7S3"/>
<evidence type="ECO:0000256" key="1">
    <source>
        <dbReference type="SAM" id="MobiDB-lite"/>
    </source>
</evidence>
<reference evidence="2 3" key="1">
    <citation type="submission" date="2019-02" db="EMBL/GenBank/DDBJ databases">
        <authorList>
            <person name="Lehtovirta-Morley E L."/>
        </authorList>
    </citation>
    <scope>NUCLEOTIDE SEQUENCE [LARGE SCALE GENOMIC DNA]</scope>
    <source>
        <strain evidence="2">NFRAN1</strain>
    </source>
</reference>